<accession>A0A1F6DD20</accession>
<dbReference type="AlphaFoldDB" id="A0A1F6DD20"/>
<name>A0A1F6DD20_9BACT</name>
<feature type="signal peptide" evidence="1">
    <location>
        <begin position="1"/>
        <end position="22"/>
    </location>
</feature>
<sequence>MIRFGQKTLATLLILSSFFVGAQRANAIDAEDFGTWALVGLQNVFTLIGNGIEGATAWATGSLVEKEWIADGASTVLLEMARATLVRSILDWARTGFNGSPAFVQNLKGYFEGIGDEIAAEFITGAGLDALCSPFALDIRAALILQFEKDRKNGEGINKCTFTDISKNIKNAGKSGKKAFTSEDFFKVYSSPVNTPQGAYADALGALSISITNKKGERTKLLDFGKGLLSKEECFDLGPDKQVCQIITPGDTIANSINKTLGLGQDALVTADEINEFVGAFIGHVMQKTLQEGITKIDLNATGTPAGFAASLPEFDGGQTAAALDQMIVKQKEAIGKLDALLKKLAAQCSSAQDENQRIAQYKQRGVYDIYQDVLARKKGAEGKLGEMEALKKKTEGATATETIEITNQATAMTSQQNVYVNNQDLDKLIKKYEAEINQKCRVDN</sequence>
<proteinExistence type="predicted"/>
<dbReference type="STRING" id="1798492.A3C89_02945"/>
<gene>
    <name evidence="2" type="ORF">A3C89_02945</name>
</gene>
<dbReference type="EMBL" id="MFLF01000017">
    <property type="protein sequence ID" value="OGG59281.1"/>
    <property type="molecule type" value="Genomic_DNA"/>
</dbReference>
<organism evidence="2 3">
    <name type="scientific">Candidatus Kaiserbacteria bacterium RIFCSPHIGHO2_02_FULL_50_50</name>
    <dbReference type="NCBI Taxonomy" id="1798492"/>
    <lineage>
        <taxon>Bacteria</taxon>
        <taxon>Candidatus Kaiseribacteriota</taxon>
    </lineage>
</organism>
<evidence type="ECO:0000313" key="3">
    <source>
        <dbReference type="Proteomes" id="UP000178794"/>
    </source>
</evidence>
<reference evidence="2 3" key="1">
    <citation type="journal article" date="2016" name="Nat. Commun.">
        <title>Thousands of microbial genomes shed light on interconnected biogeochemical processes in an aquifer system.</title>
        <authorList>
            <person name="Anantharaman K."/>
            <person name="Brown C.T."/>
            <person name="Hug L.A."/>
            <person name="Sharon I."/>
            <person name="Castelle C.J."/>
            <person name="Probst A.J."/>
            <person name="Thomas B.C."/>
            <person name="Singh A."/>
            <person name="Wilkins M.J."/>
            <person name="Karaoz U."/>
            <person name="Brodie E.L."/>
            <person name="Williams K.H."/>
            <person name="Hubbard S.S."/>
            <person name="Banfield J.F."/>
        </authorList>
    </citation>
    <scope>NUCLEOTIDE SEQUENCE [LARGE SCALE GENOMIC DNA]</scope>
</reference>
<dbReference type="Proteomes" id="UP000178794">
    <property type="component" value="Unassembled WGS sequence"/>
</dbReference>
<evidence type="ECO:0000256" key="1">
    <source>
        <dbReference type="SAM" id="SignalP"/>
    </source>
</evidence>
<feature type="chain" id="PRO_5009523775" evidence="1">
    <location>
        <begin position="23"/>
        <end position="445"/>
    </location>
</feature>
<comment type="caution">
    <text evidence="2">The sequence shown here is derived from an EMBL/GenBank/DDBJ whole genome shotgun (WGS) entry which is preliminary data.</text>
</comment>
<keyword evidence="1" id="KW-0732">Signal</keyword>
<protein>
    <submittedName>
        <fullName evidence="2">Uncharacterized protein</fullName>
    </submittedName>
</protein>
<evidence type="ECO:0000313" key="2">
    <source>
        <dbReference type="EMBL" id="OGG59281.1"/>
    </source>
</evidence>